<gene>
    <name evidence="3" type="ORF">QSV35_18300</name>
</gene>
<name>A0ABT7N3N5_9MICO</name>
<keyword evidence="4" id="KW-1185">Reference proteome</keyword>
<dbReference type="Proteomes" id="UP001235064">
    <property type="component" value="Unassembled WGS sequence"/>
</dbReference>
<dbReference type="Pfam" id="PF01243">
    <property type="entry name" value="PNPOx_N"/>
    <property type="match status" value="1"/>
</dbReference>
<feature type="domain" description="Pyridoxamine 5'-phosphate oxidase N-terminal" evidence="2">
    <location>
        <begin position="15"/>
        <end position="113"/>
    </location>
</feature>
<reference evidence="3 4" key="1">
    <citation type="submission" date="2023-06" db="EMBL/GenBank/DDBJ databases">
        <title>Microbacterium sp. nov., isolated from a waste landfill.</title>
        <authorList>
            <person name="Wen W."/>
        </authorList>
    </citation>
    <scope>NUCLEOTIDE SEQUENCE [LARGE SCALE GENOMIC DNA]</scope>
    <source>
        <strain evidence="3 4">ASV49</strain>
    </source>
</reference>
<accession>A0ABT7N3N5</accession>
<dbReference type="InterPro" id="IPR011576">
    <property type="entry name" value="Pyridox_Oxase_N"/>
</dbReference>
<comment type="caution">
    <text evidence="3">The sequence shown here is derived from an EMBL/GenBank/DDBJ whole genome shotgun (WGS) entry which is preliminary data.</text>
</comment>
<dbReference type="SUPFAM" id="SSF50475">
    <property type="entry name" value="FMN-binding split barrel"/>
    <property type="match status" value="1"/>
</dbReference>
<dbReference type="EMBL" id="JASXSZ010000007">
    <property type="protein sequence ID" value="MDL9981286.1"/>
    <property type="molecule type" value="Genomic_DNA"/>
</dbReference>
<keyword evidence="1" id="KW-0560">Oxidoreductase</keyword>
<dbReference type="PANTHER" id="PTHR35176">
    <property type="entry name" value="HEME OXYGENASE HI_0854-RELATED"/>
    <property type="match status" value="1"/>
</dbReference>
<dbReference type="Gene3D" id="2.30.110.10">
    <property type="entry name" value="Electron Transport, Fmn-binding Protein, Chain A"/>
    <property type="match status" value="1"/>
</dbReference>
<protein>
    <submittedName>
        <fullName evidence="3">Pyridoxamine 5'-phosphate oxidase family protein</fullName>
    </submittedName>
</protein>
<evidence type="ECO:0000313" key="3">
    <source>
        <dbReference type="EMBL" id="MDL9981286.1"/>
    </source>
</evidence>
<evidence type="ECO:0000259" key="2">
    <source>
        <dbReference type="Pfam" id="PF01243"/>
    </source>
</evidence>
<dbReference type="RefSeq" id="WP_286290359.1">
    <property type="nucleotide sequence ID" value="NZ_JASXSZ010000007.1"/>
</dbReference>
<sequence>MTGLLNPDVDVDAKALRMLENDLLAWFVTTARDGTPRAVPVWFLWHDGRVIVMSEPQTGKVAAVRRGAPVLMHLQAGGPFGDDVVILHGTAEIDARSTAEWLAEHHDAYLGKYAEAIDDYGVPLDDIAVKFSTIIVFSPGRIQAW</sequence>
<dbReference type="InterPro" id="IPR052019">
    <property type="entry name" value="F420H2_bilvrd_red/Heme_oxyg"/>
</dbReference>
<evidence type="ECO:0000313" key="4">
    <source>
        <dbReference type="Proteomes" id="UP001235064"/>
    </source>
</evidence>
<dbReference type="InterPro" id="IPR012349">
    <property type="entry name" value="Split_barrel_FMN-bd"/>
</dbReference>
<evidence type="ECO:0000256" key="1">
    <source>
        <dbReference type="ARBA" id="ARBA00023002"/>
    </source>
</evidence>
<dbReference type="PANTHER" id="PTHR35176:SF6">
    <property type="entry name" value="HEME OXYGENASE HI_0854-RELATED"/>
    <property type="match status" value="1"/>
</dbReference>
<organism evidence="3 4">
    <name type="scientific">Microbacterium candidum</name>
    <dbReference type="NCBI Taxonomy" id="3041922"/>
    <lineage>
        <taxon>Bacteria</taxon>
        <taxon>Bacillati</taxon>
        <taxon>Actinomycetota</taxon>
        <taxon>Actinomycetes</taxon>
        <taxon>Micrococcales</taxon>
        <taxon>Microbacteriaceae</taxon>
        <taxon>Microbacterium</taxon>
    </lineage>
</organism>
<proteinExistence type="predicted"/>